<sequence>MSVIGSSSGDTVPKVPYLGIVYVWLPLFEFGQVGWNTVTRDRSLKEARYCEFVRGSRNNKKRSNRLKRLKLRQKAQQKVLELKEKEERKRFGVEKKERERVKAEKQAARGTEKQQKQNAKRYKQTL</sequence>
<proteinExistence type="predicted"/>
<keyword evidence="3" id="KW-1185">Reference proteome</keyword>
<organism evidence="2 3">
    <name type="scientific">Periconia macrospinosa</name>
    <dbReference type="NCBI Taxonomy" id="97972"/>
    <lineage>
        <taxon>Eukaryota</taxon>
        <taxon>Fungi</taxon>
        <taxon>Dikarya</taxon>
        <taxon>Ascomycota</taxon>
        <taxon>Pezizomycotina</taxon>
        <taxon>Dothideomycetes</taxon>
        <taxon>Pleosporomycetidae</taxon>
        <taxon>Pleosporales</taxon>
        <taxon>Massarineae</taxon>
        <taxon>Periconiaceae</taxon>
        <taxon>Periconia</taxon>
    </lineage>
</organism>
<evidence type="ECO:0000313" key="2">
    <source>
        <dbReference type="EMBL" id="PVH98667.1"/>
    </source>
</evidence>
<name>A0A2V1DKE2_9PLEO</name>
<evidence type="ECO:0000256" key="1">
    <source>
        <dbReference type="SAM" id="MobiDB-lite"/>
    </source>
</evidence>
<dbReference type="AlphaFoldDB" id="A0A2V1DKE2"/>
<dbReference type="Proteomes" id="UP000244855">
    <property type="component" value="Unassembled WGS sequence"/>
</dbReference>
<feature type="compositionally biased region" description="Basic and acidic residues" evidence="1">
    <location>
        <begin position="93"/>
        <end position="115"/>
    </location>
</feature>
<evidence type="ECO:0000313" key="3">
    <source>
        <dbReference type="Proteomes" id="UP000244855"/>
    </source>
</evidence>
<accession>A0A2V1DKE2</accession>
<protein>
    <submittedName>
        <fullName evidence="2">Uncharacterized protein</fullName>
    </submittedName>
</protein>
<dbReference type="EMBL" id="KZ805408">
    <property type="protein sequence ID" value="PVH98667.1"/>
    <property type="molecule type" value="Genomic_DNA"/>
</dbReference>
<feature type="region of interest" description="Disordered" evidence="1">
    <location>
        <begin position="93"/>
        <end position="126"/>
    </location>
</feature>
<gene>
    <name evidence="2" type="ORF">DM02DRAFT_630027</name>
</gene>
<reference evidence="2 3" key="1">
    <citation type="journal article" date="2018" name="Sci. Rep.">
        <title>Comparative genomics provides insights into the lifestyle and reveals functional heterogeneity of dark septate endophytic fungi.</title>
        <authorList>
            <person name="Knapp D.G."/>
            <person name="Nemeth J.B."/>
            <person name="Barry K."/>
            <person name="Hainaut M."/>
            <person name="Henrissat B."/>
            <person name="Johnson J."/>
            <person name="Kuo A."/>
            <person name="Lim J.H.P."/>
            <person name="Lipzen A."/>
            <person name="Nolan M."/>
            <person name="Ohm R.A."/>
            <person name="Tamas L."/>
            <person name="Grigoriev I.V."/>
            <person name="Spatafora J.W."/>
            <person name="Nagy L.G."/>
            <person name="Kovacs G.M."/>
        </authorList>
    </citation>
    <scope>NUCLEOTIDE SEQUENCE [LARGE SCALE GENOMIC DNA]</scope>
    <source>
        <strain evidence="2 3">DSE2036</strain>
    </source>
</reference>